<comment type="caution">
    <text evidence="2">The sequence shown here is derived from an EMBL/GenBank/DDBJ whole genome shotgun (WGS) entry which is preliminary data.</text>
</comment>
<keyword evidence="3" id="KW-1185">Reference proteome</keyword>
<dbReference type="PANTHER" id="PTHR13322">
    <property type="entry name" value="C1ORF73 PROTEIN"/>
    <property type="match status" value="1"/>
</dbReference>
<dbReference type="InterPro" id="IPR016024">
    <property type="entry name" value="ARM-type_fold"/>
</dbReference>
<dbReference type="VEuPathDB" id="FungiDB:AeMF1_001094"/>
<dbReference type="EMBL" id="VJMJ01000137">
    <property type="protein sequence ID" value="KAF0732152.1"/>
    <property type="molecule type" value="Genomic_DNA"/>
</dbReference>
<name>A0A6G0WX90_9STRA</name>
<proteinExistence type="predicted"/>
<evidence type="ECO:0000313" key="3">
    <source>
        <dbReference type="Proteomes" id="UP000481153"/>
    </source>
</evidence>
<reference evidence="2 3" key="1">
    <citation type="submission" date="2019-07" db="EMBL/GenBank/DDBJ databases">
        <title>Genomics analysis of Aphanomyces spp. identifies a new class of oomycete effector associated with host adaptation.</title>
        <authorList>
            <person name="Gaulin E."/>
        </authorList>
    </citation>
    <scope>NUCLEOTIDE SEQUENCE [LARGE SCALE GENOMIC DNA]</scope>
    <source>
        <strain evidence="2 3">ATCC 201684</strain>
    </source>
</reference>
<dbReference type="SUPFAM" id="SSF48371">
    <property type="entry name" value="ARM repeat"/>
    <property type="match status" value="1"/>
</dbReference>
<dbReference type="InterPro" id="IPR056517">
    <property type="entry name" value="INTS7_HB"/>
</dbReference>
<organism evidence="2 3">
    <name type="scientific">Aphanomyces euteiches</name>
    <dbReference type="NCBI Taxonomy" id="100861"/>
    <lineage>
        <taxon>Eukaryota</taxon>
        <taxon>Sar</taxon>
        <taxon>Stramenopiles</taxon>
        <taxon>Oomycota</taxon>
        <taxon>Saprolegniomycetes</taxon>
        <taxon>Saprolegniales</taxon>
        <taxon>Verrucalvaceae</taxon>
        <taxon>Aphanomyces</taxon>
    </lineage>
</organism>
<evidence type="ECO:0000313" key="2">
    <source>
        <dbReference type="EMBL" id="KAF0732152.1"/>
    </source>
</evidence>
<feature type="domain" description="Integrator complex subunit 7 helical bundle" evidence="1">
    <location>
        <begin position="533"/>
        <end position="612"/>
    </location>
</feature>
<gene>
    <name evidence="2" type="ORF">Ae201684_010802</name>
</gene>
<accession>A0A6G0WX90</accession>
<dbReference type="Pfam" id="PF24437">
    <property type="entry name" value="INTS7_HB"/>
    <property type="match status" value="1"/>
</dbReference>
<dbReference type="GO" id="GO:0032039">
    <property type="term" value="C:integrator complex"/>
    <property type="evidence" value="ECO:0007669"/>
    <property type="project" value="InterPro"/>
</dbReference>
<dbReference type="PANTHER" id="PTHR13322:SF2">
    <property type="entry name" value="INTEGRATOR COMPLEX SUBUNIT 7"/>
    <property type="match status" value="1"/>
</dbReference>
<dbReference type="Proteomes" id="UP000481153">
    <property type="component" value="Unassembled WGS sequence"/>
</dbReference>
<dbReference type="AlphaFoldDB" id="A0A6G0WX90"/>
<evidence type="ECO:0000259" key="1">
    <source>
        <dbReference type="Pfam" id="PF24437"/>
    </source>
</evidence>
<protein>
    <recommendedName>
        <fullName evidence="1">Integrator complex subunit 7 helical bundle domain-containing protein</fullName>
    </recommendedName>
</protein>
<dbReference type="InterPro" id="IPR033060">
    <property type="entry name" value="INTS7"/>
</dbReference>
<dbReference type="GO" id="GO:0034472">
    <property type="term" value="P:snRNA 3'-end processing"/>
    <property type="evidence" value="ECO:0007669"/>
    <property type="project" value="TreeGrafter"/>
</dbReference>
<sequence>MASEPAWTCVASSAFPLVYSYSKELTLGGRSSRALEKDHAKLIQALEQQLKLKGRSQANKAETLFFYSHFPFLTPNELELVLLRLSEQFSTTNQPSFRLLVLDMFRRLQVHFPLNAIPDASKIVAPIAQVVTQHDDVQTRITALQVLAVLAPFVRDDATIHQAILAKLTTPGPEAEAAVATASVIICHSSKFERQIAAKVRTEPLQLHLMPLVHVGITSTNEAQELWTKCNELLHRGIYTNDDNVMEFASTHATPLILPALARLALLIHPNGITQVMDLFRSLLSASVVNASHQQSVLACLNLIVEHPYFDAPADLAQMVQSVLEPSCSDRVDIDILLFLERVSRVVSLPNLAYPHAVFNRLSAIKSSGTLYPHILYNQAMHELVDAKASALQQLFHLLGTKKALRSTVIRLLEGLATAFPLLVPSVLLPHVCGILRDHTTLELTDLWVFFSHLSMFSPLSDADAAFVASTLSKPQSPKTILAKSVALLRSGRPIESHLPQTVSEDPWLAYQMARESMLHGAFPLAVRLLETSTCSSERTSFWIAGLVEWSEAEAALIARPSVVPGVALTKLHSAVSLFQGAATSDAPLTFQVTFLRTRIALLSTLQALIQHLLESIIAGHIVSEHKLIDVVSQLTGHARQFNLMGNAAWSDADLALLASHGHLCDLVSYAIHRFSFSQDIAPLPTWLGTLAPYRLTSPQWRFICALDRHLPTTPVPSDGATKLLLDLARAAIAQPCGIPRQFFRTTPASVSCDVQVTSPSLKMMSRSVLGIASHSDCHGYLQVVLNLEHVRDTSPLRDSSRKWTLQFDGTLAVDNAAGSGFGFQSLTSFARPADGATVWYGALPLHLDAGRFGPQGTSCVMSGNLWIVDELRKEKWLVALKALERTIVVY</sequence>